<dbReference type="GO" id="GO:0004222">
    <property type="term" value="F:metalloendopeptidase activity"/>
    <property type="evidence" value="ECO:0007669"/>
    <property type="project" value="InterPro"/>
</dbReference>
<dbReference type="Gene3D" id="3.40.390.10">
    <property type="entry name" value="Collagenase (Catalytic Domain)"/>
    <property type="match status" value="1"/>
</dbReference>
<dbReference type="GO" id="GO:0006509">
    <property type="term" value="P:membrane protein ectodomain proteolysis"/>
    <property type="evidence" value="ECO:0007669"/>
    <property type="project" value="TreeGrafter"/>
</dbReference>
<evidence type="ECO:0000256" key="5">
    <source>
        <dbReference type="PROSITE-ProRule" id="PRU00276"/>
    </source>
</evidence>
<reference evidence="7" key="1">
    <citation type="journal article" date="2016" name="Ticks Tick Borne Dis.">
        <title>De novo assembly and annotation of the salivary gland transcriptome of Rhipicephalus appendiculatus male and female ticks during blood feeding.</title>
        <authorList>
            <person name="de Castro M.H."/>
            <person name="de Klerk D."/>
            <person name="Pienaar R."/>
            <person name="Latif A.A."/>
            <person name="Rees D.J."/>
            <person name="Mans B.J."/>
        </authorList>
    </citation>
    <scope>NUCLEOTIDE SEQUENCE</scope>
    <source>
        <tissue evidence="7">Salivary glands</tissue>
    </source>
</reference>
<keyword evidence="1" id="KW-0645">Protease</keyword>
<dbReference type="AlphaFoldDB" id="A0A131ZAV6"/>
<feature type="binding site" evidence="5">
    <location>
        <position position="354"/>
    </location>
    <ligand>
        <name>Zn(2+)</name>
        <dbReference type="ChEBI" id="CHEBI:29105"/>
        <note>catalytic</note>
    </ligand>
</feature>
<evidence type="ECO:0000256" key="3">
    <source>
        <dbReference type="ARBA" id="ARBA00022833"/>
    </source>
</evidence>
<dbReference type="PANTHER" id="PTHR11905">
    <property type="entry name" value="ADAM A DISINTEGRIN AND METALLOPROTEASE DOMAIN"/>
    <property type="match status" value="1"/>
</dbReference>
<dbReference type="InterPro" id="IPR024079">
    <property type="entry name" value="MetalloPept_cat_dom_sf"/>
</dbReference>
<sequence>TPLSSSPRSAPSSIQMCLIYKTEKTMLIFIATLRFMMCCYAEAKQQRIYPRILQERSTAGKLVLMLNKMITLNLEKSTVLVDNLLFVTSTEEQQKVEMVDTSDIQRSIYHDTHYQSSVMVRQEGGNVEVEGIVNHNLRIRPLLEGERSLQGQIPHALFEVPVTQNFSEVDEEFLQPRERSNLNISNDKLANSLQSRSSGLQRFPVEVHIVSDKAHQEHFKDNTKLISYLAVMMNAVNLRYLDTTNPKIDFLLVGVTRAIDHEFAPIEGRFIDAGEMISGLELYKSQGRILGHHDVVYLITGYDITKWLARGKRYNGIRGRAKLGTICTHRGLSEGEDRPHGYLGVNTFAHELGHTLGAVHDHTPECPWKEGYLMSYEDGGLKKFRLSPCSERSIRQYVRSLSDDCFRVLNAQNYLRNQRKFPGETIRKKYYCRKKLGNTKEAKQVFVEKADGCFLQCCIKHPSHTWCGQYKMLDGMKCDTGKTCRRGVCAKH</sequence>
<protein>
    <submittedName>
        <fullName evidence="7">Reprolysin</fullName>
    </submittedName>
</protein>
<name>A0A131ZAV6_RHIAP</name>
<keyword evidence="2" id="KW-0378">Hydrolase</keyword>
<evidence type="ECO:0000313" key="7">
    <source>
        <dbReference type="EMBL" id="JAP87606.1"/>
    </source>
</evidence>
<feature type="active site" evidence="5">
    <location>
        <position position="351"/>
    </location>
</feature>
<keyword evidence="3 5" id="KW-0862">Zinc</keyword>
<feature type="non-terminal residue" evidence="7">
    <location>
        <position position="1"/>
    </location>
</feature>
<dbReference type="EMBL" id="GEDV01000951">
    <property type="protein sequence ID" value="JAP87606.1"/>
    <property type="molecule type" value="Transcribed_RNA"/>
</dbReference>
<feature type="binding site" evidence="5">
    <location>
        <position position="350"/>
    </location>
    <ligand>
        <name>Zn(2+)</name>
        <dbReference type="ChEBI" id="CHEBI:29105"/>
        <note>catalytic</note>
    </ligand>
</feature>
<dbReference type="Pfam" id="PF13688">
    <property type="entry name" value="Reprolysin_5"/>
    <property type="match status" value="1"/>
</dbReference>
<organism evidence="7">
    <name type="scientific">Rhipicephalus appendiculatus</name>
    <name type="common">Brown ear tick</name>
    <dbReference type="NCBI Taxonomy" id="34631"/>
    <lineage>
        <taxon>Eukaryota</taxon>
        <taxon>Metazoa</taxon>
        <taxon>Ecdysozoa</taxon>
        <taxon>Arthropoda</taxon>
        <taxon>Chelicerata</taxon>
        <taxon>Arachnida</taxon>
        <taxon>Acari</taxon>
        <taxon>Parasitiformes</taxon>
        <taxon>Ixodida</taxon>
        <taxon>Ixodoidea</taxon>
        <taxon>Ixodidae</taxon>
        <taxon>Rhipicephalinae</taxon>
        <taxon>Rhipicephalus</taxon>
        <taxon>Rhipicephalus</taxon>
    </lineage>
</organism>
<dbReference type="CDD" id="cd04272">
    <property type="entry name" value="ZnMc_salivary_gland_MPs"/>
    <property type="match status" value="1"/>
</dbReference>
<dbReference type="PROSITE" id="PS50215">
    <property type="entry name" value="ADAM_MEPRO"/>
    <property type="match status" value="1"/>
</dbReference>
<dbReference type="GO" id="GO:0046872">
    <property type="term" value="F:metal ion binding"/>
    <property type="evidence" value="ECO:0007669"/>
    <property type="project" value="UniProtKB-KW"/>
</dbReference>
<feature type="binding site" evidence="5">
    <location>
        <position position="360"/>
    </location>
    <ligand>
        <name>Zn(2+)</name>
        <dbReference type="ChEBI" id="CHEBI:29105"/>
        <note>catalytic</note>
    </ligand>
</feature>
<evidence type="ECO:0000256" key="4">
    <source>
        <dbReference type="ARBA" id="ARBA00023049"/>
    </source>
</evidence>
<dbReference type="InterPro" id="IPR001590">
    <property type="entry name" value="Peptidase_M12B"/>
</dbReference>
<evidence type="ECO:0000259" key="6">
    <source>
        <dbReference type="PROSITE" id="PS50215"/>
    </source>
</evidence>
<keyword evidence="4" id="KW-0482">Metalloprotease</keyword>
<evidence type="ECO:0000256" key="2">
    <source>
        <dbReference type="ARBA" id="ARBA00022801"/>
    </source>
</evidence>
<proteinExistence type="predicted"/>
<accession>A0A131ZAV6</accession>
<evidence type="ECO:0000256" key="1">
    <source>
        <dbReference type="ARBA" id="ARBA00022670"/>
    </source>
</evidence>
<keyword evidence="5" id="KW-0479">Metal-binding</keyword>
<dbReference type="SUPFAM" id="SSF55486">
    <property type="entry name" value="Metalloproteases ('zincins'), catalytic domain"/>
    <property type="match status" value="1"/>
</dbReference>
<feature type="domain" description="Peptidase M12B" evidence="6">
    <location>
        <begin position="203"/>
        <end position="410"/>
    </location>
</feature>
<dbReference type="InterPro" id="IPR034030">
    <property type="entry name" value="ZnMc_salivary_gland_MPs"/>
</dbReference>
<comment type="caution">
    <text evidence="5">Lacks conserved residue(s) required for the propagation of feature annotation.</text>
</comment>
<dbReference type="PANTHER" id="PTHR11905:SF159">
    <property type="entry name" value="ADAM METALLOPROTEASE"/>
    <property type="match status" value="1"/>
</dbReference>